<keyword evidence="4" id="KW-0804">Transcription</keyword>
<dbReference type="InterPro" id="IPR013249">
    <property type="entry name" value="RNA_pol_sigma70_r4_t2"/>
</dbReference>
<comment type="similarity">
    <text evidence="1">Belongs to the sigma-70 factor family. ECF subfamily.</text>
</comment>
<evidence type="ECO:0000259" key="6">
    <source>
        <dbReference type="Pfam" id="PF08281"/>
    </source>
</evidence>
<dbReference type="EMBL" id="JXRA01000082">
    <property type="protein sequence ID" value="KIO75793.1"/>
    <property type="molecule type" value="Genomic_DNA"/>
</dbReference>
<dbReference type="InterPro" id="IPR014284">
    <property type="entry name" value="RNA_pol_sigma-70_dom"/>
</dbReference>
<comment type="caution">
    <text evidence="7">The sequence shown here is derived from an EMBL/GenBank/DDBJ whole genome shotgun (WGS) entry which is preliminary data.</text>
</comment>
<dbReference type="NCBIfam" id="TIGR02937">
    <property type="entry name" value="sigma70-ECF"/>
    <property type="match status" value="1"/>
</dbReference>
<dbReference type="InterPro" id="IPR036388">
    <property type="entry name" value="WH-like_DNA-bd_sf"/>
</dbReference>
<evidence type="ECO:0000259" key="5">
    <source>
        <dbReference type="Pfam" id="PF04542"/>
    </source>
</evidence>
<evidence type="ECO:0000256" key="1">
    <source>
        <dbReference type="ARBA" id="ARBA00010641"/>
    </source>
</evidence>
<sequence>MAPVSLHTDEELIILLKEDDQSAYTELYNRYWSKLYRVAYNQLKIAEEAEEIVQDIFIDIWKRRKTIQLTSALNNYFAVAVKYKVIKTLAKRNHQHQYSKEALYIHSNNDNSTQEWLEFDDLKEQLSKLVDQLPDKCQKVYKLSREEENSYKQIAEKMNISEKTIESHINKALKYLRTNINYYFILF</sequence>
<dbReference type="PANTHER" id="PTHR43133:SF46">
    <property type="entry name" value="RNA POLYMERASE SIGMA-70 FACTOR ECF SUBFAMILY"/>
    <property type="match status" value="1"/>
</dbReference>
<dbReference type="InterPro" id="IPR007627">
    <property type="entry name" value="RNA_pol_sigma70_r2"/>
</dbReference>
<evidence type="ECO:0000313" key="8">
    <source>
        <dbReference type="Proteomes" id="UP000032049"/>
    </source>
</evidence>
<dbReference type="Gene3D" id="1.10.1740.10">
    <property type="match status" value="1"/>
</dbReference>
<dbReference type="AlphaFoldDB" id="A0A0D0F2L5"/>
<dbReference type="PANTHER" id="PTHR43133">
    <property type="entry name" value="RNA POLYMERASE ECF-TYPE SIGMA FACTO"/>
    <property type="match status" value="1"/>
</dbReference>
<dbReference type="SUPFAM" id="SSF88946">
    <property type="entry name" value="Sigma2 domain of RNA polymerase sigma factors"/>
    <property type="match status" value="1"/>
</dbReference>
<dbReference type="Pfam" id="PF08281">
    <property type="entry name" value="Sigma70_r4_2"/>
    <property type="match status" value="1"/>
</dbReference>
<evidence type="ECO:0000256" key="3">
    <source>
        <dbReference type="ARBA" id="ARBA00023082"/>
    </source>
</evidence>
<protein>
    <submittedName>
        <fullName evidence="7">RNA polymerase</fullName>
    </submittedName>
</protein>
<evidence type="ECO:0000313" key="7">
    <source>
        <dbReference type="EMBL" id="KIO75793.1"/>
    </source>
</evidence>
<dbReference type="InterPro" id="IPR013325">
    <property type="entry name" value="RNA_pol_sigma_r2"/>
</dbReference>
<dbReference type="Proteomes" id="UP000032049">
    <property type="component" value="Unassembled WGS sequence"/>
</dbReference>
<gene>
    <name evidence="7" type="ORF">TH53_18575</name>
</gene>
<dbReference type="OrthoDB" id="1097528at2"/>
<dbReference type="GO" id="GO:0016987">
    <property type="term" value="F:sigma factor activity"/>
    <property type="evidence" value="ECO:0007669"/>
    <property type="project" value="UniProtKB-KW"/>
</dbReference>
<feature type="domain" description="RNA polymerase sigma factor 70 region 4 type 2" evidence="6">
    <location>
        <begin position="124"/>
        <end position="176"/>
    </location>
</feature>
<proteinExistence type="inferred from homology"/>
<dbReference type="GO" id="GO:0003677">
    <property type="term" value="F:DNA binding"/>
    <property type="evidence" value="ECO:0007669"/>
    <property type="project" value="InterPro"/>
</dbReference>
<dbReference type="GO" id="GO:0006352">
    <property type="term" value="P:DNA-templated transcription initiation"/>
    <property type="evidence" value="ECO:0007669"/>
    <property type="project" value="InterPro"/>
</dbReference>
<name>A0A0D0F2L5_9SPHI</name>
<dbReference type="STRING" id="1503925.TH53_18575"/>
<dbReference type="InterPro" id="IPR014327">
    <property type="entry name" value="RNA_pol_sigma70_bacteroid"/>
</dbReference>
<organism evidence="7 8">
    <name type="scientific">Pedobacter lusitanus</name>
    <dbReference type="NCBI Taxonomy" id="1503925"/>
    <lineage>
        <taxon>Bacteria</taxon>
        <taxon>Pseudomonadati</taxon>
        <taxon>Bacteroidota</taxon>
        <taxon>Sphingobacteriia</taxon>
        <taxon>Sphingobacteriales</taxon>
        <taxon>Sphingobacteriaceae</taxon>
        <taxon>Pedobacter</taxon>
    </lineage>
</organism>
<dbReference type="InterPro" id="IPR013324">
    <property type="entry name" value="RNA_pol_sigma_r3/r4-like"/>
</dbReference>
<dbReference type="Gene3D" id="1.10.10.10">
    <property type="entry name" value="Winged helix-like DNA-binding domain superfamily/Winged helix DNA-binding domain"/>
    <property type="match status" value="1"/>
</dbReference>
<dbReference type="InterPro" id="IPR039425">
    <property type="entry name" value="RNA_pol_sigma-70-like"/>
</dbReference>
<dbReference type="SUPFAM" id="SSF88659">
    <property type="entry name" value="Sigma3 and sigma4 domains of RNA polymerase sigma factors"/>
    <property type="match status" value="1"/>
</dbReference>
<dbReference type="RefSeq" id="WP_041884190.1">
    <property type="nucleotide sequence ID" value="NZ_CP157278.1"/>
</dbReference>
<keyword evidence="8" id="KW-1185">Reference proteome</keyword>
<reference evidence="7 8" key="1">
    <citation type="submission" date="2015-01" db="EMBL/GenBank/DDBJ databases">
        <title>Draft genome sequence of Pedobacter sp. NL19 isolated from sludge of an effluent treatment pond in an abandoned uranium mine.</title>
        <authorList>
            <person name="Santos T."/>
            <person name="Caetano T."/>
            <person name="Covas C."/>
            <person name="Cruz A."/>
            <person name="Mendo S."/>
        </authorList>
    </citation>
    <scope>NUCLEOTIDE SEQUENCE [LARGE SCALE GENOMIC DNA]</scope>
    <source>
        <strain evidence="7 8">NL19</strain>
    </source>
</reference>
<dbReference type="NCBIfam" id="TIGR02985">
    <property type="entry name" value="Sig70_bacteroi1"/>
    <property type="match status" value="1"/>
</dbReference>
<feature type="domain" description="RNA polymerase sigma-70 region 2" evidence="5">
    <location>
        <begin position="27"/>
        <end position="93"/>
    </location>
</feature>
<dbReference type="Pfam" id="PF04542">
    <property type="entry name" value="Sigma70_r2"/>
    <property type="match status" value="1"/>
</dbReference>
<evidence type="ECO:0000256" key="2">
    <source>
        <dbReference type="ARBA" id="ARBA00023015"/>
    </source>
</evidence>
<keyword evidence="2" id="KW-0805">Transcription regulation</keyword>
<evidence type="ECO:0000256" key="4">
    <source>
        <dbReference type="ARBA" id="ARBA00023163"/>
    </source>
</evidence>
<dbReference type="CDD" id="cd06171">
    <property type="entry name" value="Sigma70_r4"/>
    <property type="match status" value="1"/>
</dbReference>
<keyword evidence="3" id="KW-0731">Sigma factor</keyword>
<accession>A0A0D0F2L5</accession>